<dbReference type="Gene3D" id="2.160.20.80">
    <property type="entry name" value="E3 ubiquitin-protein ligase SopA"/>
    <property type="match status" value="2"/>
</dbReference>
<dbReference type="Proteomes" id="UP001370348">
    <property type="component" value="Chromosome"/>
</dbReference>
<dbReference type="InterPro" id="IPR011009">
    <property type="entry name" value="Kinase-like_dom_sf"/>
</dbReference>
<keyword evidence="1 3" id="KW-0547">Nucleotide-binding</keyword>
<dbReference type="InterPro" id="IPR008271">
    <property type="entry name" value="Ser/Thr_kinase_AS"/>
</dbReference>
<evidence type="ECO:0000259" key="5">
    <source>
        <dbReference type="PROSITE" id="PS50011"/>
    </source>
</evidence>
<protein>
    <submittedName>
        <fullName evidence="6">Pentapeptide repeat-containing protein</fullName>
    </submittedName>
</protein>
<evidence type="ECO:0000256" key="2">
    <source>
        <dbReference type="ARBA" id="ARBA00022840"/>
    </source>
</evidence>
<dbReference type="InterPro" id="IPR017441">
    <property type="entry name" value="Protein_kinase_ATP_BS"/>
</dbReference>
<dbReference type="Gene3D" id="3.30.200.20">
    <property type="entry name" value="Phosphorylase Kinase, domain 1"/>
    <property type="match status" value="1"/>
</dbReference>
<dbReference type="Pfam" id="PF00805">
    <property type="entry name" value="Pentapeptide"/>
    <property type="match status" value="4"/>
</dbReference>
<gene>
    <name evidence="6" type="ORF">LZC94_15280</name>
</gene>
<evidence type="ECO:0000256" key="1">
    <source>
        <dbReference type="ARBA" id="ARBA00022741"/>
    </source>
</evidence>
<keyword evidence="7" id="KW-1185">Reference proteome</keyword>
<dbReference type="SMART" id="SM00220">
    <property type="entry name" value="S_TKc"/>
    <property type="match status" value="1"/>
</dbReference>
<dbReference type="Gene3D" id="1.10.510.10">
    <property type="entry name" value="Transferase(Phosphotransferase) domain 1"/>
    <property type="match status" value="1"/>
</dbReference>
<evidence type="ECO:0000256" key="3">
    <source>
        <dbReference type="PROSITE-ProRule" id="PRU10141"/>
    </source>
</evidence>
<dbReference type="CDD" id="cd14014">
    <property type="entry name" value="STKc_PknB_like"/>
    <property type="match status" value="1"/>
</dbReference>
<dbReference type="PROSITE" id="PS00108">
    <property type="entry name" value="PROTEIN_KINASE_ST"/>
    <property type="match status" value="1"/>
</dbReference>
<dbReference type="PROSITE" id="PS50011">
    <property type="entry name" value="PROTEIN_KINASE_DOM"/>
    <property type="match status" value="1"/>
</dbReference>
<dbReference type="EMBL" id="CP089984">
    <property type="protein sequence ID" value="WXB18590.1"/>
    <property type="molecule type" value="Genomic_DNA"/>
</dbReference>
<dbReference type="InterPro" id="IPR000719">
    <property type="entry name" value="Prot_kinase_dom"/>
</dbReference>
<dbReference type="SUPFAM" id="SSF56112">
    <property type="entry name" value="Protein kinase-like (PK-like)"/>
    <property type="match status" value="1"/>
</dbReference>
<organism evidence="6 7">
    <name type="scientific">Pendulispora albinea</name>
    <dbReference type="NCBI Taxonomy" id="2741071"/>
    <lineage>
        <taxon>Bacteria</taxon>
        <taxon>Pseudomonadati</taxon>
        <taxon>Myxococcota</taxon>
        <taxon>Myxococcia</taxon>
        <taxon>Myxococcales</taxon>
        <taxon>Sorangiineae</taxon>
        <taxon>Pendulisporaceae</taxon>
        <taxon>Pendulispora</taxon>
    </lineage>
</organism>
<keyword evidence="2 3" id="KW-0067">ATP-binding</keyword>
<reference evidence="6 7" key="1">
    <citation type="submission" date="2021-12" db="EMBL/GenBank/DDBJ databases">
        <title>Discovery of the Pendulisporaceae a myxobacterial family with distinct sporulation behavior and unique specialized metabolism.</title>
        <authorList>
            <person name="Garcia R."/>
            <person name="Popoff A."/>
            <person name="Bader C.D."/>
            <person name="Loehr J."/>
            <person name="Walesch S."/>
            <person name="Walt C."/>
            <person name="Boldt J."/>
            <person name="Bunk B."/>
            <person name="Haeckl F.J.F.P.J."/>
            <person name="Gunesch A.P."/>
            <person name="Birkelbach J."/>
            <person name="Nuebel U."/>
            <person name="Pietschmann T."/>
            <person name="Bach T."/>
            <person name="Mueller R."/>
        </authorList>
    </citation>
    <scope>NUCLEOTIDE SEQUENCE [LARGE SCALE GENOMIC DNA]</scope>
    <source>
        <strain evidence="6 7">MSr11954</strain>
    </source>
</reference>
<sequence length="663" mass="70442">MASREQLRTRWEGQGDLLGAIVQRCVRGEPWASLLHERDFPFVNEVSRGRDLRGAPLAGVQLVGVDLSGADLSDADLRAADLCEATLIDAILRDVRAAEATLWRADLCGADLRDADLTKVNGYQVNLRGACLDGARLIEAYFEQANIYGASLLGANVFGSRFPRANLARSRMGNARAEGADFTEADLSEADLEGAQLSGALCAGATLSAAVLRMAKLASVDLSRADLEGARLLGADLRSANLSHANCRHVLWAEANLEGANLSGAALYNSTIFLAQGLDSVSALNVDVGSAPDRPSLQSWTDFVGRLRGLYGEDGVTTRNGAEAFDLAQASPAAQAADGNADAGKPDANGAGNGDGANGSTPLFSQGSLFGRYVIDELLGEGGMGRVYRALDTRLGRRIALKVLPSSDRTGDGANRASRLEREARTTALIDSPYAVAIFDVGDVDGHPFIAMELVSGHTLSHYTHAPQPGWAKRVRWLVQMASALEAAHRVGIVHRDVKPENVMIREDGIAKVLDFGVARRLLGTHGQMLPSPELLATVTVEGAPIGTPLYMAPEQIRGELADGRTDQFAWGVTAYELLANRSPWIGNSYSILAKILTESPAPLRSLAPSVPEGVERAVTRAMSKTRDARYPTMAALVAELAPFAESFDEPGQHVLPLAADPP</sequence>
<dbReference type="InterPro" id="IPR051082">
    <property type="entry name" value="Pentapeptide-BTB/POZ_domain"/>
</dbReference>
<dbReference type="RefSeq" id="WP_394828223.1">
    <property type="nucleotide sequence ID" value="NZ_CP089984.1"/>
</dbReference>
<accession>A0ABZ2M7W0</accession>
<dbReference type="PANTHER" id="PTHR14136:SF17">
    <property type="entry name" value="BTB_POZ DOMAIN-CONTAINING PROTEIN KCTD9"/>
    <property type="match status" value="1"/>
</dbReference>
<evidence type="ECO:0000313" key="7">
    <source>
        <dbReference type="Proteomes" id="UP001370348"/>
    </source>
</evidence>
<evidence type="ECO:0000256" key="4">
    <source>
        <dbReference type="SAM" id="MobiDB-lite"/>
    </source>
</evidence>
<feature type="binding site" evidence="3">
    <location>
        <position position="402"/>
    </location>
    <ligand>
        <name>ATP</name>
        <dbReference type="ChEBI" id="CHEBI:30616"/>
    </ligand>
</feature>
<evidence type="ECO:0000313" key="6">
    <source>
        <dbReference type="EMBL" id="WXB18590.1"/>
    </source>
</evidence>
<feature type="compositionally biased region" description="Low complexity" evidence="4">
    <location>
        <begin position="330"/>
        <end position="350"/>
    </location>
</feature>
<dbReference type="PROSITE" id="PS00107">
    <property type="entry name" value="PROTEIN_KINASE_ATP"/>
    <property type="match status" value="1"/>
</dbReference>
<feature type="domain" description="Protein kinase" evidence="5">
    <location>
        <begin position="373"/>
        <end position="645"/>
    </location>
</feature>
<dbReference type="InterPro" id="IPR001646">
    <property type="entry name" value="5peptide_repeat"/>
</dbReference>
<dbReference type="Pfam" id="PF00069">
    <property type="entry name" value="Pkinase"/>
    <property type="match status" value="1"/>
</dbReference>
<dbReference type="SUPFAM" id="SSF141571">
    <property type="entry name" value="Pentapeptide repeat-like"/>
    <property type="match status" value="1"/>
</dbReference>
<dbReference type="PANTHER" id="PTHR14136">
    <property type="entry name" value="BTB_POZ DOMAIN-CONTAINING PROTEIN KCTD9"/>
    <property type="match status" value="1"/>
</dbReference>
<proteinExistence type="predicted"/>
<feature type="region of interest" description="Disordered" evidence="4">
    <location>
        <begin position="330"/>
        <end position="358"/>
    </location>
</feature>
<name>A0ABZ2M7W0_9BACT</name>